<evidence type="ECO:0000256" key="3">
    <source>
        <dbReference type="ARBA" id="ARBA00022598"/>
    </source>
</evidence>
<dbReference type="Gene3D" id="2.40.50.140">
    <property type="entry name" value="Nucleic acid-binding proteins"/>
    <property type="match status" value="1"/>
</dbReference>
<name>A0A9D9D511_9BACL</name>
<organism evidence="13 14">
    <name type="scientific">Candidatus Scatoplasma merdavium</name>
    <dbReference type="NCBI Taxonomy" id="2840932"/>
    <lineage>
        <taxon>Bacteria</taxon>
        <taxon>Bacillati</taxon>
        <taxon>Bacillota</taxon>
        <taxon>Bacilli</taxon>
        <taxon>Bacillales</taxon>
        <taxon>Candidatus Scatoplasma</taxon>
    </lineage>
</organism>
<evidence type="ECO:0000256" key="10">
    <source>
        <dbReference type="HAMAP-Rule" id="MF_00252"/>
    </source>
</evidence>
<evidence type="ECO:0000256" key="9">
    <source>
        <dbReference type="ARBA" id="ARBA00048573"/>
    </source>
</evidence>
<gene>
    <name evidence="10 13" type="primary">lysS</name>
    <name evidence="13" type="ORF">IAC78_00395</name>
</gene>
<dbReference type="Pfam" id="PF00152">
    <property type="entry name" value="tRNA-synt_2"/>
    <property type="match status" value="1"/>
</dbReference>
<evidence type="ECO:0000256" key="8">
    <source>
        <dbReference type="ARBA" id="ARBA00023146"/>
    </source>
</evidence>
<dbReference type="GO" id="GO:0004824">
    <property type="term" value="F:lysine-tRNA ligase activity"/>
    <property type="evidence" value="ECO:0007669"/>
    <property type="project" value="UniProtKB-UniRule"/>
</dbReference>
<dbReference type="InterPro" id="IPR018149">
    <property type="entry name" value="Lys-tRNA-synth_II_C"/>
</dbReference>
<dbReference type="PROSITE" id="PS50862">
    <property type="entry name" value="AA_TRNA_LIGASE_II"/>
    <property type="match status" value="1"/>
</dbReference>
<feature type="binding site" evidence="10">
    <location>
        <position position="411"/>
    </location>
    <ligand>
        <name>Mg(2+)</name>
        <dbReference type="ChEBI" id="CHEBI:18420"/>
        <label>2</label>
    </ligand>
</feature>
<dbReference type="SUPFAM" id="SSF50249">
    <property type="entry name" value="Nucleic acid-binding proteins"/>
    <property type="match status" value="1"/>
</dbReference>
<dbReference type="NCBIfam" id="TIGR00499">
    <property type="entry name" value="lysS_bact"/>
    <property type="match status" value="1"/>
</dbReference>
<dbReference type="InterPro" id="IPR004365">
    <property type="entry name" value="NA-bd_OB_tRNA"/>
</dbReference>
<evidence type="ECO:0000256" key="7">
    <source>
        <dbReference type="ARBA" id="ARBA00022917"/>
    </source>
</evidence>
<dbReference type="AlphaFoldDB" id="A0A9D9D511"/>
<dbReference type="GO" id="GO:0005524">
    <property type="term" value="F:ATP binding"/>
    <property type="evidence" value="ECO:0007669"/>
    <property type="project" value="UniProtKB-UniRule"/>
</dbReference>
<dbReference type="Pfam" id="PF01336">
    <property type="entry name" value="tRNA_anti-codon"/>
    <property type="match status" value="1"/>
</dbReference>
<dbReference type="InterPro" id="IPR012340">
    <property type="entry name" value="NA-bd_OB-fold"/>
</dbReference>
<comment type="caution">
    <text evidence="13">The sequence shown here is derived from an EMBL/GenBank/DDBJ whole genome shotgun (WGS) entry which is preliminary data.</text>
</comment>
<reference evidence="13" key="1">
    <citation type="submission" date="2020-10" db="EMBL/GenBank/DDBJ databases">
        <authorList>
            <person name="Gilroy R."/>
        </authorList>
    </citation>
    <scope>NUCLEOTIDE SEQUENCE</scope>
    <source>
        <strain evidence="13">1748</strain>
    </source>
</reference>
<dbReference type="EMBL" id="JADING010000009">
    <property type="protein sequence ID" value="MBO8413929.1"/>
    <property type="molecule type" value="Genomic_DNA"/>
</dbReference>
<evidence type="ECO:0000259" key="12">
    <source>
        <dbReference type="PROSITE" id="PS50862"/>
    </source>
</evidence>
<evidence type="ECO:0000256" key="6">
    <source>
        <dbReference type="ARBA" id="ARBA00022840"/>
    </source>
</evidence>
<evidence type="ECO:0000313" key="13">
    <source>
        <dbReference type="EMBL" id="MBO8413929.1"/>
    </source>
</evidence>
<dbReference type="InterPro" id="IPR045864">
    <property type="entry name" value="aa-tRNA-synth_II/BPL/LPL"/>
</dbReference>
<evidence type="ECO:0000256" key="1">
    <source>
        <dbReference type="ARBA" id="ARBA00008226"/>
    </source>
</evidence>
<dbReference type="CDD" id="cd00775">
    <property type="entry name" value="LysRS_core"/>
    <property type="match status" value="1"/>
</dbReference>
<comment type="subunit">
    <text evidence="10">Homodimer.</text>
</comment>
<dbReference type="GO" id="GO:0016740">
    <property type="term" value="F:transferase activity"/>
    <property type="evidence" value="ECO:0007669"/>
    <property type="project" value="UniProtKB-ARBA"/>
</dbReference>
<sequence>MEEKLTDQEKARRAKLERYLEAGVDPFGQRFVCTDNAKSLHEKYDAIDHDTLLTNEEKVTIVGRIVLLRKMGKAAFFHIQDKTGRMQAYIRIDAVGEENYALFKLSDVGDIVGLEGSVMKTQTGELTLKVSKFTHLSKSLKPLPEKFHGLNDTDERFRKRYLDLIMNPDAQRIAFMRPAIIREMRSFLDNQGFVEVETSMLQPILGGAAARPFITHYNALDRDFYLRIATELSLKKLIVGGMERVYEIGRCFRNEGIDIMHSPEYTSMELYQAYGDLSDMMKLAEDLFRDLAAKVSGKTTFKWLGYDIDITKEFKKASMTDLIKEKIGVDFKEVKSTEEAVELAKKYEVPLEKHFTYGHIINAFFEKFCEDDLIQPTFVYGHPIEITPLAKQNKEDPRFTERFELYIGKKEMCNAYTELNDPIEQKKRFMAQMEERLKGNEEANEIDYSFLDALEYGLPPTGGIGFGIDRMVMFLTEADSIREVILFPTLKTK</sequence>
<dbReference type="CDD" id="cd04322">
    <property type="entry name" value="LysRS_N"/>
    <property type="match status" value="1"/>
</dbReference>
<dbReference type="Proteomes" id="UP000823629">
    <property type="component" value="Unassembled WGS sequence"/>
</dbReference>
<evidence type="ECO:0000313" key="14">
    <source>
        <dbReference type="Proteomes" id="UP000823629"/>
    </source>
</evidence>
<dbReference type="InterPro" id="IPR006195">
    <property type="entry name" value="aa-tRNA-synth_II"/>
</dbReference>
<dbReference type="Gene3D" id="3.30.930.10">
    <property type="entry name" value="Bira Bifunctional Protein, Domain 2"/>
    <property type="match status" value="1"/>
</dbReference>
<keyword evidence="2 10" id="KW-0963">Cytoplasm</keyword>
<evidence type="ECO:0000256" key="4">
    <source>
        <dbReference type="ARBA" id="ARBA00022723"/>
    </source>
</evidence>
<reference evidence="13" key="2">
    <citation type="journal article" date="2021" name="PeerJ">
        <title>Extensive microbial diversity within the chicken gut microbiome revealed by metagenomics and culture.</title>
        <authorList>
            <person name="Gilroy R."/>
            <person name="Ravi A."/>
            <person name="Getino M."/>
            <person name="Pursley I."/>
            <person name="Horton D.L."/>
            <person name="Alikhan N.F."/>
            <person name="Baker D."/>
            <person name="Gharbi K."/>
            <person name="Hall N."/>
            <person name="Watson M."/>
            <person name="Adriaenssens E.M."/>
            <person name="Foster-Nyarko E."/>
            <person name="Jarju S."/>
            <person name="Secka A."/>
            <person name="Antonio M."/>
            <person name="Oren A."/>
            <person name="Chaudhuri R.R."/>
            <person name="La Ragione R."/>
            <person name="Hildebrand F."/>
            <person name="Pallen M.J."/>
        </authorList>
    </citation>
    <scope>NUCLEOTIDE SEQUENCE</scope>
    <source>
        <strain evidence="13">1748</strain>
    </source>
</reference>
<dbReference type="InterPro" id="IPR004364">
    <property type="entry name" value="Aa-tRNA-synt_II"/>
</dbReference>
<comment type="similarity">
    <text evidence="1 10">Belongs to the class-II aminoacyl-tRNA synthetase family.</text>
</comment>
<feature type="binding site" evidence="10">
    <location>
        <position position="404"/>
    </location>
    <ligand>
        <name>Mg(2+)</name>
        <dbReference type="ChEBI" id="CHEBI:18420"/>
        <label>1</label>
    </ligand>
</feature>
<keyword evidence="8 10" id="KW-0030">Aminoacyl-tRNA synthetase</keyword>
<keyword evidence="5 10" id="KW-0547">Nucleotide-binding</keyword>
<dbReference type="PRINTS" id="PR00982">
    <property type="entry name" value="TRNASYNTHLYS"/>
</dbReference>
<accession>A0A9D9D511</accession>
<keyword evidence="4 10" id="KW-0479">Metal-binding</keyword>
<keyword evidence="3 10" id="KW-0436">Ligase</keyword>
<dbReference type="HAMAP" id="MF_00252">
    <property type="entry name" value="Lys_tRNA_synth_class2"/>
    <property type="match status" value="1"/>
</dbReference>
<evidence type="ECO:0000256" key="11">
    <source>
        <dbReference type="RuleBase" id="RU000336"/>
    </source>
</evidence>
<keyword evidence="7 10" id="KW-0648">Protein biosynthesis</keyword>
<keyword evidence="10 11" id="KW-0460">Magnesium</keyword>
<dbReference type="SUPFAM" id="SSF55681">
    <property type="entry name" value="Class II aaRS and biotin synthetases"/>
    <property type="match status" value="1"/>
</dbReference>
<dbReference type="GO" id="GO:0006430">
    <property type="term" value="P:lysyl-tRNA aminoacylation"/>
    <property type="evidence" value="ECO:0007669"/>
    <property type="project" value="UniProtKB-UniRule"/>
</dbReference>
<dbReference type="InterPro" id="IPR002313">
    <property type="entry name" value="Lys-tRNA-ligase_II"/>
</dbReference>
<dbReference type="PANTHER" id="PTHR42918">
    <property type="entry name" value="LYSYL-TRNA SYNTHETASE"/>
    <property type="match status" value="1"/>
</dbReference>
<keyword evidence="6 10" id="KW-0067">ATP-binding</keyword>
<feature type="domain" description="Aminoacyl-transfer RNA synthetases class-II family profile" evidence="12">
    <location>
        <begin position="176"/>
        <end position="488"/>
    </location>
</feature>
<dbReference type="EC" id="6.1.1.6" evidence="10"/>
<dbReference type="GO" id="GO:0005829">
    <property type="term" value="C:cytosol"/>
    <property type="evidence" value="ECO:0007669"/>
    <property type="project" value="TreeGrafter"/>
</dbReference>
<comment type="subcellular location">
    <subcellularLocation>
        <location evidence="10">Cytoplasm</location>
    </subcellularLocation>
</comment>
<protein>
    <recommendedName>
        <fullName evidence="10">Lysine--tRNA ligase</fullName>
        <ecNumber evidence="10">6.1.1.6</ecNumber>
    </recommendedName>
    <alternativeName>
        <fullName evidence="10">Lysyl-tRNA synthetase</fullName>
        <shortName evidence="10">LysRS</shortName>
    </alternativeName>
</protein>
<comment type="cofactor">
    <cofactor evidence="10 11">
        <name>Mg(2+)</name>
        <dbReference type="ChEBI" id="CHEBI:18420"/>
    </cofactor>
    <text evidence="10 11">Binds 3 Mg(2+) ions per subunit.</text>
</comment>
<dbReference type="PANTHER" id="PTHR42918:SF15">
    <property type="entry name" value="LYSINE--TRNA LIGASE, CHLOROPLASTIC_MITOCHONDRIAL"/>
    <property type="match status" value="1"/>
</dbReference>
<dbReference type="GO" id="GO:0140096">
    <property type="term" value="F:catalytic activity, acting on a protein"/>
    <property type="evidence" value="ECO:0007669"/>
    <property type="project" value="UniProtKB-ARBA"/>
</dbReference>
<feature type="binding site" evidence="10">
    <location>
        <position position="411"/>
    </location>
    <ligand>
        <name>Mg(2+)</name>
        <dbReference type="ChEBI" id="CHEBI:18420"/>
        <label>1</label>
    </ligand>
</feature>
<dbReference type="GO" id="GO:0000287">
    <property type="term" value="F:magnesium ion binding"/>
    <property type="evidence" value="ECO:0007669"/>
    <property type="project" value="UniProtKB-UniRule"/>
</dbReference>
<dbReference type="NCBIfam" id="NF001756">
    <property type="entry name" value="PRK00484.1"/>
    <property type="match status" value="1"/>
</dbReference>
<dbReference type="FunFam" id="2.40.50.140:FF:000024">
    <property type="entry name" value="Lysine--tRNA ligase"/>
    <property type="match status" value="1"/>
</dbReference>
<evidence type="ECO:0000256" key="5">
    <source>
        <dbReference type="ARBA" id="ARBA00022741"/>
    </source>
</evidence>
<evidence type="ECO:0000256" key="2">
    <source>
        <dbReference type="ARBA" id="ARBA00022490"/>
    </source>
</evidence>
<proteinExistence type="inferred from homology"/>
<dbReference type="GO" id="GO:0000049">
    <property type="term" value="F:tRNA binding"/>
    <property type="evidence" value="ECO:0007669"/>
    <property type="project" value="TreeGrafter"/>
</dbReference>
<dbReference type="InterPro" id="IPR044136">
    <property type="entry name" value="Lys-tRNA-ligase_II_N"/>
</dbReference>
<comment type="catalytic activity">
    <reaction evidence="9 10 11">
        <text>tRNA(Lys) + L-lysine + ATP = L-lysyl-tRNA(Lys) + AMP + diphosphate</text>
        <dbReference type="Rhea" id="RHEA:20792"/>
        <dbReference type="Rhea" id="RHEA-COMP:9696"/>
        <dbReference type="Rhea" id="RHEA-COMP:9697"/>
        <dbReference type="ChEBI" id="CHEBI:30616"/>
        <dbReference type="ChEBI" id="CHEBI:32551"/>
        <dbReference type="ChEBI" id="CHEBI:33019"/>
        <dbReference type="ChEBI" id="CHEBI:78442"/>
        <dbReference type="ChEBI" id="CHEBI:78529"/>
        <dbReference type="ChEBI" id="CHEBI:456215"/>
        <dbReference type="EC" id="6.1.1.6"/>
    </reaction>
</comment>